<protein>
    <submittedName>
        <fullName evidence="3">Cellulose biosynthesis protein BcsN</fullName>
    </submittedName>
</protein>
<evidence type="ECO:0000313" key="3">
    <source>
        <dbReference type="EMBL" id="MXN44456.1"/>
    </source>
</evidence>
<dbReference type="InterPro" id="IPR031482">
    <property type="entry name" value="CBP_BcsN"/>
</dbReference>
<name>A0A6N8SAX4_9HYPH</name>
<keyword evidence="2" id="KW-0732">Signal</keyword>
<comment type="caution">
    <text evidence="3">The sequence shown here is derived from an EMBL/GenBank/DDBJ whole genome shotgun (WGS) entry which is preliminary data.</text>
</comment>
<feature type="compositionally biased region" description="Basic and acidic residues" evidence="1">
    <location>
        <begin position="288"/>
        <end position="298"/>
    </location>
</feature>
<keyword evidence="4" id="KW-1185">Reference proteome</keyword>
<evidence type="ECO:0000256" key="2">
    <source>
        <dbReference type="SAM" id="SignalP"/>
    </source>
</evidence>
<feature type="compositionally biased region" description="Basic and acidic residues" evidence="1">
    <location>
        <begin position="242"/>
        <end position="260"/>
    </location>
</feature>
<feature type="chain" id="PRO_5026852816" evidence="2">
    <location>
        <begin position="19"/>
        <end position="318"/>
    </location>
</feature>
<dbReference type="OrthoDB" id="7948789at2"/>
<accession>A0A6N8SAX4</accession>
<reference evidence="3 4" key="1">
    <citation type="submission" date="2019-12" db="EMBL/GenBank/DDBJ databases">
        <title>Shinella kummerowiae sp. nov., a symbiotic bacterium isolated from root nodules of the herbal legume Kummerowia stipulacea.</title>
        <authorList>
            <person name="Gao J."/>
        </authorList>
    </citation>
    <scope>NUCLEOTIDE SEQUENCE [LARGE SCALE GENOMIC DNA]</scope>
    <source>
        <strain evidence="3 4">CCBAU 25048</strain>
    </source>
</reference>
<dbReference type="EMBL" id="WUMK01000002">
    <property type="protein sequence ID" value="MXN44456.1"/>
    <property type="molecule type" value="Genomic_DNA"/>
</dbReference>
<evidence type="ECO:0000256" key="1">
    <source>
        <dbReference type="SAM" id="MobiDB-lite"/>
    </source>
</evidence>
<dbReference type="AlphaFoldDB" id="A0A6N8SAX4"/>
<dbReference type="PROSITE" id="PS51257">
    <property type="entry name" value="PROKAR_LIPOPROTEIN"/>
    <property type="match status" value="1"/>
</dbReference>
<organism evidence="3 4">
    <name type="scientific">Shinella kummerowiae</name>
    <dbReference type="NCBI Taxonomy" id="417745"/>
    <lineage>
        <taxon>Bacteria</taxon>
        <taxon>Pseudomonadati</taxon>
        <taxon>Pseudomonadota</taxon>
        <taxon>Alphaproteobacteria</taxon>
        <taxon>Hyphomicrobiales</taxon>
        <taxon>Rhizobiaceae</taxon>
        <taxon>Shinella</taxon>
    </lineage>
</organism>
<feature type="signal peptide" evidence="2">
    <location>
        <begin position="1"/>
        <end position="18"/>
    </location>
</feature>
<proteinExistence type="predicted"/>
<gene>
    <name evidence="3" type="primary">bcsN</name>
    <name evidence="3" type="ORF">GR138_04585</name>
</gene>
<feature type="region of interest" description="Disordered" evidence="1">
    <location>
        <begin position="279"/>
        <end position="318"/>
    </location>
</feature>
<dbReference type="Pfam" id="PF17038">
    <property type="entry name" value="CBP_BcsN"/>
    <property type="match status" value="1"/>
</dbReference>
<evidence type="ECO:0000313" key="4">
    <source>
        <dbReference type="Proteomes" id="UP000435802"/>
    </source>
</evidence>
<sequence length="318" mass="34261">MRWLLVATIPLLVAGCTAVPDPFLETGAIRPDAPPLSTEVSPEFAAGYLPSIAGRVESVRQTSRADFFEQKIVYTNTTASAGENLLTVRVGTPSEGMVFLRAPTRNAILAEMRQALPGVAMAINTAPGQNPYGVYGYATGPLGKAGSCVYAWQFVKRVSPLRGTAIGRLGAGNYSAQVRLRFCHPTMPQERLAVLMDGMRLKPVTRETFDMLSYAGGSGSLRNQPVLAHAEPVVIADDSVEAEPRRTPKRRVVEEKRREEPVAIRNAVRVPLPGEAVEEKQKVAVTEKAAEKPEEKAKARATSALVPTPETASLTEAD</sequence>
<dbReference type="Proteomes" id="UP000435802">
    <property type="component" value="Unassembled WGS sequence"/>
</dbReference>
<feature type="region of interest" description="Disordered" evidence="1">
    <location>
        <begin position="241"/>
        <end position="260"/>
    </location>
</feature>
<dbReference type="RefSeq" id="WP_160857459.1">
    <property type="nucleotide sequence ID" value="NZ_WUMK01000002.1"/>
</dbReference>